<keyword evidence="2" id="KW-0547">Nucleotide-binding</keyword>
<keyword evidence="5" id="KW-1185">Reference proteome</keyword>
<evidence type="ECO:0000313" key="4">
    <source>
        <dbReference type="EMBL" id="AIY43542.1"/>
    </source>
</evidence>
<feature type="binding site" evidence="2">
    <location>
        <begin position="31"/>
        <end position="39"/>
    </location>
    <ligand>
        <name>ATP</name>
        <dbReference type="ChEBI" id="CHEBI:30616"/>
    </ligand>
</feature>
<dbReference type="PIRSF" id="PIRSF000705">
    <property type="entry name" value="DNK"/>
    <property type="match status" value="1"/>
</dbReference>
<keyword evidence="4" id="KW-0808">Transferase</keyword>
<dbReference type="GO" id="GO:0004136">
    <property type="term" value="F:deoxyadenosine kinase activity"/>
    <property type="evidence" value="ECO:0007669"/>
    <property type="project" value="UniProtKB-EC"/>
</dbReference>
<evidence type="ECO:0000256" key="2">
    <source>
        <dbReference type="PIRSR" id="PIRSR000705-3"/>
    </source>
</evidence>
<dbReference type="Gene3D" id="3.40.50.300">
    <property type="entry name" value="P-loop containing nucleotide triphosphate hydrolases"/>
    <property type="match status" value="1"/>
</dbReference>
<reference evidence="5" key="1">
    <citation type="journal article" date="2014" name="Soil Biol. Biochem.">
        <title>Structure and function of bacterial communities in ageing soils: Insights from the Mendocino ecological staircase.</title>
        <authorList>
            <person name="Uroz S."/>
            <person name="Tech J.J."/>
            <person name="Sawaya N.A."/>
            <person name="Frey-Klett P."/>
            <person name="Leveau J.H.J."/>
        </authorList>
    </citation>
    <scope>NUCLEOTIDE SEQUENCE [LARGE SCALE GENOMIC DNA]</scope>
    <source>
        <strain evidence="5">Cal35</strain>
    </source>
</reference>
<dbReference type="Pfam" id="PF01712">
    <property type="entry name" value="dNK"/>
    <property type="match status" value="1"/>
</dbReference>
<name>A0A0A1FKU1_9BURK</name>
<dbReference type="InterPro" id="IPR050566">
    <property type="entry name" value="Deoxyribonucleoside_kinase"/>
</dbReference>
<dbReference type="Proteomes" id="UP000030302">
    <property type="component" value="Chromosome"/>
</dbReference>
<dbReference type="PANTHER" id="PTHR10513:SF46">
    <property type="entry name" value="DEOXYGUANOSINE KINASE"/>
    <property type="match status" value="1"/>
</dbReference>
<dbReference type="InterPro" id="IPR002624">
    <property type="entry name" value="DCK/DGK"/>
</dbReference>
<sequence>MAASGTLSSLLKLLSWRNMNLDSYKYIVVEGPIGVGKTTLVNKIAAHLGARVLLEQPQANPFLEKFYRDAGRYALSTQMFFLFQRINQLRETAQNDMFDNPGHLVADFMLAKDSIFASLTLADEELKLYQQMYEHLRPQAATPDLVIYLQAEPETLIERIRKRGIEMESAISQDYLARLCEGYSRFFYHYDDAPLLIVNNEHLDLAGSDADFSLLLARIDGMRGRREFFNRGE</sequence>
<keyword evidence="4" id="KW-0418">Kinase</keyword>
<dbReference type="KEGG" id="care:LT85_4384"/>
<proteinExistence type="predicted"/>
<keyword evidence="2" id="KW-0067">ATP-binding</keyword>
<feature type="active site" description="Proton acceptor" evidence="1">
    <location>
        <position position="107"/>
    </location>
</feature>
<feature type="binding site" evidence="2">
    <location>
        <begin position="159"/>
        <end position="163"/>
    </location>
    <ligand>
        <name>ATP</name>
        <dbReference type="ChEBI" id="CHEBI:30616"/>
    </ligand>
</feature>
<dbReference type="CDD" id="cd01673">
    <property type="entry name" value="dNK"/>
    <property type="match status" value="1"/>
</dbReference>
<gene>
    <name evidence="4" type="ORF">LT85_4384</name>
</gene>
<dbReference type="GO" id="GO:0005524">
    <property type="term" value="F:ATP binding"/>
    <property type="evidence" value="ECO:0007669"/>
    <property type="project" value="UniProtKB-KW"/>
</dbReference>
<dbReference type="SUPFAM" id="SSF52540">
    <property type="entry name" value="P-loop containing nucleoside triphosphate hydrolases"/>
    <property type="match status" value="1"/>
</dbReference>
<dbReference type="EMBL" id="CP009962">
    <property type="protein sequence ID" value="AIY43542.1"/>
    <property type="molecule type" value="Genomic_DNA"/>
</dbReference>
<dbReference type="InterPro" id="IPR031314">
    <property type="entry name" value="DNK_dom"/>
</dbReference>
<dbReference type="HOGENOM" id="CLU_030466_2_0_4"/>
<dbReference type="AlphaFoldDB" id="A0A0A1FKU1"/>
<protein>
    <submittedName>
        <fullName evidence="4">Deoxyadenosine kinase</fullName>
        <ecNumber evidence="4">2.7.1.76</ecNumber>
    </submittedName>
</protein>
<evidence type="ECO:0000256" key="1">
    <source>
        <dbReference type="PIRSR" id="PIRSR000705-1"/>
    </source>
</evidence>
<evidence type="ECO:0000259" key="3">
    <source>
        <dbReference type="Pfam" id="PF01712"/>
    </source>
</evidence>
<organism evidence="4 5">
    <name type="scientific">Collimonas arenae</name>
    <dbReference type="NCBI Taxonomy" id="279058"/>
    <lineage>
        <taxon>Bacteria</taxon>
        <taxon>Pseudomonadati</taxon>
        <taxon>Pseudomonadota</taxon>
        <taxon>Betaproteobacteria</taxon>
        <taxon>Burkholderiales</taxon>
        <taxon>Oxalobacteraceae</taxon>
        <taxon>Collimonas</taxon>
    </lineage>
</organism>
<dbReference type="GO" id="GO:0005737">
    <property type="term" value="C:cytoplasm"/>
    <property type="evidence" value="ECO:0007669"/>
    <property type="project" value="TreeGrafter"/>
</dbReference>
<dbReference type="EC" id="2.7.1.76" evidence="4"/>
<dbReference type="InterPro" id="IPR027417">
    <property type="entry name" value="P-loop_NTPase"/>
</dbReference>
<accession>A0A0A1FKU1</accession>
<evidence type="ECO:0000313" key="5">
    <source>
        <dbReference type="Proteomes" id="UP000030302"/>
    </source>
</evidence>
<dbReference type="STRING" id="279058.LT85_4384"/>
<feature type="domain" description="Deoxynucleoside kinase" evidence="3">
    <location>
        <begin position="27"/>
        <end position="216"/>
    </location>
</feature>
<dbReference type="PANTHER" id="PTHR10513">
    <property type="entry name" value="DEOXYNUCLEOSIDE KINASE"/>
    <property type="match status" value="1"/>
</dbReference>